<dbReference type="PANTHER" id="PTHR46401:SF2">
    <property type="entry name" value="GLYCOSYLTRANSFERASE WBBK-RELATED"/>
    <property type="match status" value="1"/>
</dbReference>
<reference evidence="4 5" key="1">
    <citation type="submission" date="2016-12" db="EMBL/GenBank/DDBJ databases">
        <title>The whole genome sequencing and assembly of Lactobacillus amylophilus DSM 20533T strain.</title>
        <authorList>
            <person name="Lee Y.-J."/>
            <person name="Yi H."/>
            <person name="Bahn Y.-S."/>
            <person name="Kim J.F."/>
            <person name="Lee D.-W."/>
        </authorList>
    </citation>
    <scope>NUCLEOTIDE SEQUENCE [LARGE SCALE GENOMIC DNA]</scope>
    <source>
        <strain evidence="4 5">DSM 20533</strain>
    </source>
</reference>
<dbReference type="Proteomes" id="UP000185499">
    <property type="component" value="Chromosome"/>
</dbReference>
<keyword evidence="1 4" id="KW-0808">Transferase</keyword>
<protein>
    <submittedName>
        <fullName evidence="4">Glycosyltransferase</fullName>
    </submittedName>
</protein>
<dbReference type="RefSeq" id="WP_056947367.1">
    <property type="nucleotide sequence ID" value="NZ_AYYS01000032.1"/>
</dbReference>
<feature type="domain" description="Glycosyltransferase subfamily 4-like N-terminal" evidence="3">
    <location>
        <begin position="43"/>
        <end position="138"/>
    </location>
</feature>
<organism evidence="4 5">
    <name type="scientific">Amylolactobacillus amylophilus DSM 20533 = JCM 1125</name>
    <dbReference type="NCBI Taxonomy" id="1423721"/>
    <lineage>
        <taxon>Bacteria</taxon>
        <taxon>Bacillati</taxon>
        <taxon>Bacillota</taxon>
        <taxon>Bacilli</taxon>
        <taxon>Lactobacillales</taxon>
        <taxon>Lactobacillaceae</taxon>
        <taxon>Amylolactobacillus</taxon>
    </lineage>
</organism>
<sequence length="348" mass="40152">MIKINMFSEADSVKGQGVGSAYLELIRLLKTHLADKFEVTINQHQRVDLTHYHTINPTFYLNSFSKKRGRKIGYVHFLPETLAGSIKLPQFMMQIFYKYVISFYKRMDQIVVVNPIFIDKLVAHGLKREKIAYIPNFVTKSVFYEKSAEEKQKIRAELGIPADKFVIFGDGQVQERKGVDDFVKLARNNPEIQFIWAGGFSFGKITDGYDHYKELVDNPPANVIFTGIIDRNRLVDYCNICNLFLLPSFDELFPMSVLEAFSCGAPVLLRDLDLYRAIIDGYYLTGADYAALDAQIKNVLAHPNILEEYKQKSNEASSKYSEENLTRIWQQFYQDQYDQGVKLGQIRR</sequence>
<dbReference type="Gene3D" id="3.40.50.2000">
    <property type="entry name" value="Glycogen Phosphorylase B"/>
    <property type="match status" value="2"/>
</dbReference>
<dbReference type="CDD" id="cd03801">
    <property type="entry name" value="GT4_PimA-like"/>
    <property type="match status" value="1"/>
</dbReference>
<gene>
    <name evidence="4" type="ORF">LA20533_01340</name>
</gene>
<dbReference type="Pfam" id="PF13439">
    <property type="entry name" value="Glyco_transf_4"/>
    <property type="match status" value="1"/>
</dbReference>
<dbReference type="InterPro" id="IPR001296">
    <property type="entry name" value="Glyco_trans_1"/>
</dbReference>
<dbReference type="PANTHER" id="PTHR46401">
    <property type="entry name" value="GLYCOSYLTRANSFERASE WBBK-RELATED"/>
    <property type="match status" value="1"/>
</dbReference>
<evidence type="ECO:0000259" key="2">
    <source>
        <dbReference type="Pfam" id="PF00534"/>
    </source>
</evidence>
<evidence type="ECO:0000256" key="1">
    <source>
        <dbReference type="ARBA" id="ARBA00022679"/>
    </source>
</evidence>
<dbReference type="EMBL" id="CP018888">
    <property type="protein sequence ID" value="APT18035.1"/>
    <property type="molecule type" value="Genomic_DNA"/>
</dbReference>
<evidence type="ECO:0000313" key="4">
    <source>
        <dbReference type="EMBL" id="APT18035.1"/>
    </source>
</evidence>
<dbReference type="AlphaFoldDB" id="A0A1L6XAM9"/>
<evidence type="ECO:0000259" key="3">
    <source>
        <dbReference type="Pfam" id="PF13439"/>
    </source>
</evidence>
<name>A0A1L6XAM9_9LACO</name>
<dbReference type="Pfam" id="PF00534">
    <property type="entry name" value="Glycos_transf_1"/>
    <property type="match status" value="1"/>
</dbReference>
<dbReference type="SUPFAM" id="SSF53756">
    <property type="entry name" value="UDP-Glycosyltransferase/glycogen phosphorylase"/>
    <property type="match status" value="1"/>
</dbReference>
<keyword evidence="5" id="KW-1185">Reference proteome</keyword>
<dbReference type="InterPro" id="IPR028098">
    <property type="entry name" value="Glyco_trans_4-like_N"/>
</dbReference>
<dbReference type="OrthoDB" id="9802525at2"/>
<proteinExistence type="predicted"/>
<evidence type="ECO:0000313" key="5">
    <source>
        <dbReference type="Proteomes" id="UP000185499"/>
    </source>
</evidence>
<dbReference type="GO" id="GO:0016757">
    <property type="term" value="F:glycosyltransferase activity"/>
    <property type="evidence" value="ECO:0007669"/>
    <property type="project" value="InterPro"/>
</dbReference>
<dbReference type="GO" id="GO:0009103">
    <property type="term" value="P:lipopolysaccharide biosynthetic process"/>
    <property type="evidence" value="ECO:0007669"/>
    <property type="project" value="TreeGrafter"/>
</dbReference>
<feature type="domain" description="Glycosyl transferase family 1" evidence="2">
    <location>
        <begin position="151"/>
        <end position="312"/>
    </location>
</feature>
<dbReference type="KEGG" id="lah:LA20533_01340"/>
<accession>A0A1L6XAM9</accession>